<organism evidence="2 3">
    <name type="scientific">Colletotrichum orbiculare (strain 104-T / ATCC 96160 / CBS 514.97 / LARS 414 / MAFF 240422)</name>
    <name type="common">Cucumber anthracnose fungus</name>
    <name type="synonym">Colletotrichum lagenarium</name>
    <dbReference type="NCBI Taxonomy" id="1213857"/>
    <lineage>
        <taxon>Eukaryota</taxon>
        <taxon>Fungi</taxon>
        <taxon>Dikarya</taxon>
        <taxon>Ascomycota</taxon>
        <taxon>Pezizomycotina</taxon>
        <taxon>Sordariomycetes</taxon>
        <taxon>Hypocreomycetidae</taxon>
        <taxon>Glomerellales</taxon>
        <taxon>Glomerellaceae</taxon>
        <taxon>Colletotrichum</taxon>
        <taxon>Colletotrichum orbiculare species complex</taxon>
    </lineage>
</organism>
<dbReference type="Proteomes" id="UP000014480">
    <property type="component" value="Unassembled WGS sequence"/>
</dbReference>
<dbReference type="EMBL" id="AMCV02000018">
    <property type="protein sequence ID" value="TDZ19923.1"/>
    <property type="molecule type" value="Genomic_DNA"/>
</dbReference>
<proteinExistence type="predicted"/>
<reference evidence="3" key="1">
    <citation type="journal article" date="2013" name="New Phytol.">
        <title>Comparative genomic and transcriptomic analyses reveal the hemibiotrophic stage shift of Colletotrichum fungi.</title>
        <authorList>
            <person name="Gan P."/>
            <person name="Ikeda K."/>
            <person name="Irieda H."/>
            <person name="Narusaka M."/>
            <person name="O'Connell R.J."/>
            <person name="Narusaka Y."/>
            <person name="Takano Y."/>
            <person name="Kubo Y."/>
            <person name="Shirasu K."/>
        </authorList>
    </citation>
    <scope>NUCLEOTIDE SEQUENCE [LARGE SCALE GENOMIC DNA]</scope>
    <source>
        <strain evidence="3">104-T / ATCC 96160 / CBS 514.97 / LARS 414 / MAFF 240422</strain>
    </source>
</reference>
<feature type="region of interest" description="Disordered" evidence="1">
    <location>
        <begin position="462"/>
        <end position="482"/>
    </location>
</feature>
<evidence type="ECO:0000313" key="2">
    <source>
        <dbReference type="EMBL" id="TDZ19923.1"/>
    </source>
</evidence>
<feature type="region of interest" description="Disordered" evidence="1">
    <location>
        <begin position="317"/>
        <end position="339"/>
    </location>
</feature>
<dbReference type="PANTHER" id="PTHR12963">
    <property type="entry name" value="THYROID RECEPTOR INTERACTING PROTEIN RELATED"/>
    <property type="match status" value="1"/>
</dbReference>
<dbReference type="STRING" id="1213857.A0A484FPN8"/>
<keyword evidence="3" id="KW-1185">Reference proteome</keyword>
<dbReference type="GO" id="GO:0045893">
    <property type="term" value="P:positive regulation of DNA-templated transcription"/>
    <property type="evidence" value="ECO:0007669"/>
    <property type="project" value="TreeGrafter"/>
</dbReference>
<evidence type="ECO:0000256" key="1">
    <source>
        <dbReference type="SAM" id="MobiDB-lite"/>
    </source>
</evidence>
<comment type="caution">
    <text evidence="2">The sequence shown here is derived from an EMBL/GenBank/DDBJ whole genome shotgun (WGS) entry which is preliminary data.</text>
</comment>
<gene>
    <name evidence="2" type="ORF">Cob_v007294</name>
</gene>
<feature type="compositionally biased region" description="Basic and acidic residues" evidence="1">
    <location>
        <begin position="317"/>
        <end position="336"/>
    </location>
</feature>
<sequence length="544" mass="60479">MLARRQVHFASTRGQSKAVRSSDLMEPLQPSICLWKVWQDWDVLAMAGEHVAAMLTLQRYNVNTIDRLALVNLRKGKENPQAKILLPSDSSVTAGQLSWPTRDGTLANLTPCNRPTLSTFHHHSQIPPLNINTTTTTTPGFSLSRLLPLPEDELKQMLDYASTLSKNEAATHFADLLGDSPQAVEFISSFNSRRKDTQKSAQSAPVPNDDNAPEGVPRTSRGQKKKKQTNLHTPAPRKVEAFPSLPGASYSKKGQEDDYYVAKKQPSQATERGSSAFVTSKPQQPPKIESCLTIFYPETFHETDNDKDMIKELKAERGRERMAADREAHRRPEVSKKPLPFSQNKISEAEAKAREHRDKLLNFQAQNARRTTVRDEAADFDVSGAMAGTGGSMWSSPEERARELKRQQKVLREIEWNARPDYEKRRQVVSIDVVGGKVVRKMAAVERPTTPDEDVEVYEDVDENGAPGEQPQATGGGAFSHNPLLGALIKPVWDAKGKGAQLQGRKDRKTQWRRVQDDFQDNEAVILDGGAHGHSVTADEPACG</sequence>
<dbReference type="PANTHER" id="PTHR12963:SF4">
    <property type="entry name" value="ACTIVATING SIGNAL COINTEGRATOR 1"/>
    <property type="match status" value="1"/>
</dbReference>
<protein>
    <submittedName>
        <fullName evidence="2">Uncharacterized protein</fullName>
    </submittedName>
</protein>
<accession>A0A484FPN8</accession>
<dbReference type="InterPro" id="IPR039128">
    <property type="entry name" value="TRIP4-like"/>
</dbReference>
<reference evidence="3" key="2">
    <citation type="journal article" date="2019" name="Mol. Plant Microbe Interact.">
        <title>Genome sequence resources for four phytopathogenic fungi from the Colletotrichum orbiculare species complex.</title>
        <authorList>
            <person name="Gan P."/>
            <person name="Tsushima A."/>
            <person name="Narusaka M."/>
            <person name="Narusaka Y."/>
            <person name="Takano Y."/>
            <person name="Kubo Y."/>
            <person name="Shirasu K."/>
        </authorList>
    </citation>
    <scope>GENOME REANNOTATION</scope>
    <source>
        <strain evidence="3">104-T / ATCC 96160 / CBS 514.97 / LARS 414 / MAFF 240422</strain>
    </source>
</reference>
<dbReference type="OrthoDB" id="338816at2759"/>
<dbReference type="AlphaFoldDB" id="A0A484FPN8"/>
<name>A0A484FPN8_COLOR</name>
<feature type="compositionally biased region" description="Polar residues" evidence="1">
    <location>
        <begin position="265"/>
        <end position="282"/>
    </location>
</feature>
<feature type="region of interest" description="Disordered" evidence="1">
    <location>
        <begin position="191"/>
        <end position="284"/>
    </location>
</feature>
<dbReference type="GO" id="GO:0005634">
    <property type="term" value="C:nucleus"/>
    <property type="evidence" value="ECO:0007669"/>
    <property type="project" value="TreeGrafter"/>
</dbReference>
<evidence type="ECO:0000313" key="3">
    <source>
        <dbReference type="Proteomes" id="UP000014480"/>
    </source>
</evidence>